<gene>
    <name evidence="1" type="ORF">CPELLU_LOCUS20117</name>
</gene>
<dbReference type="OrthoDB" id="2409189at2759"/>
<dbReference type="PANTHER" id="PTHR34415">
    <property type="entry name" value="INTEGRASE CATALYTIC DOMAIN-CONTAINING PROTEIN"/>
    <property type="match status" value="1"/>
</dbReference>
<dbReference type="Proteomes" id="UP000789759">
    <property type="component" value="Unassembled WGS sequence"/>
</dbReference>
<comment type="caution">
    <text evidence="1">The sequence shown here is derived from an EMBL/GenBank/DDBJ whole genome shotgun (WGS) entry which is preliminary data.</text>
</comment>
<evidence type="ECO:0000313" key="2">
    <source>
        <dbReference type="Proteomes" id="UP000789759"/>
    </source>
</evidence>
<organism evidence="1 2">
    <name type="scientific">Cetraspora pellucida</name>
    <dbReference type="NCBI Taxonomy" id="1433469"/>
    <lineage>
        <taxon>Eukaryota</taxon>
        <taxon>Fungi</taxon>
        <taxon>Fungi incertae sedis</taxon>
        <taxon>Mucoromycota</taxon>
        <taxon>Glomeromycotina</taxon>
        <taxon>Glomeromycetes</taxon>
        <taxon>Diversisporales</taxon>
        <taxon>Gigasporaceae</taxon>
        <taxon>Cetraspora</taxon>
    </lineage>
</organism>
<sequence length="73" mass="8457">KFNSLDIELYLSWDFAQQVHLPFSSQQKGEIYFKSLYKIHVFGICDDAFPRQVNYLIKESEMPGKGANIVISL</sequence>
<proteinExistence type="predicted"/>
<name>A0A9N9KFH1_9GLOM</name>
<evidence type="ECO:0000313" key="1">
    <source>
        <dbReference type="EMBL" id="CAG8825564.1"/>
    </source>
</evidence>
<dbReference type="EMBL" id="CAJVQA010056018">
    <property type="protein sequence ID" value="CAG8825564.1"/>
    <property type="molecule type" value="Genomic_DNA"/>
</dbReference>
<protein>
    <submittedName>
        <fullName evidence="1">19372_t:CDS:1</fullName>
    </submittedName>
</protein>
<dbReference type="AlphaFoldDB" id="A0A9N9KFH1"/>
<accession>A0A9N9KFH1</accession>
<keyword evidence="2" id="KW-1185">Reference proteome</keyword>
<reference evidence="1" key="1">
    <citation type="submission" date="2021-06" db="EMBL/GenBank/DDBJ databases">
        <authorList>
            <person name="Kallberg Y."/>
            <person name="Tangrot J."/>
            <person name="Rosling A."/>
        </authorList>
    </citation>
    <scope>NUCLEOTIDE SEQUENCE</scope>
    <source>
        <strain evidence="1">FL966</strain>
    </source>
</reference>
<dbReference type="PANTHER" id="PTHR34415:SF1">
    <property type="entry name" value="INTEGRASE CATALYTIC DOMAIN-CONTAINING PROTEIN"/>
    <property type="match status" value="1"/>
</dbReference>
<feature type="non-terminal residue" evidence="1">
    <location>
        <position position="1"/>
    </location>
</feature>
<feature type="non-terminal residue" evidence="1">
    <location>
        <position position="73"/>
    </location>
</feature>